<dbReference type="InterPro" id="IPR046076">
    <property type="entry name" value="DUF6094"/>
</dbReference>
<dbReference type="GO" id="GO:0008168">
    <property type="term" value="F:methyltransferase activity"/>
    <property type="evidence" value="ECO:0007669"/>
    <property type="project" value="UniProtKB-KW"/>
</dbReference>
<evidence type="ECO:0000313" key="2">
    <source>
        <dbReference type="EMBL" id="QUL98756.1"/>
    </source>
</evidence>
<reference evidence="2" key="2">
    <citation type="journal article" date="2023" name="Biology">
        <title>Prokaryotic Life Associated with Coal-Fire Gas Vents Revealed by Metagenomics.</title>
        <authorList>
            <person name="Kadnikov V.V."/>
            <person name="Mardanov A.V."/>
            <person name="Beletsky A.V."/>
            <person name="Karnachuk O.V."/>
            <person name="Ravin N.V."/>
        </authorList>
    </citation>
    <scope>NUCLEOTIDE SEQUENCE</scope>
    <source>
        <strain evidence="2">Bu02</strain>
    </source>
</reference>
<dbReference type="KEGG" id="fcz:IMF26_01330"/>
<keyword evidence="2" id="KW-0489">Methyltransferase</keyword>
<dbReference type="Gene3D" id="3.40.50.150">
    <property type="entry name" value="Vaccinia Virus protein VP39"/>
    <property type="match status" value="1"/>
</dbReference>
<dbReference type="AlphaFoldDB" id="A0AAT9LCB8"/>
<dbReference type="PRINTS" id="PR00507">
    <property type="entry name" value="N12N6MTFRASE"/>
</dbReference>
<protein>
    <submittedName>
        <fullName evidence="2">Class I SAM-dependent methyltransferase</fullName>
    </submittedName>
</protein>
<dbReference type="Pfam" id="PF19587">
    <property type="entry name" value="DUF6094"/>
    <property type="match status" value="1"/>
</dbReference>
<dbReference type="CDD" id="cd02440">
    <property type="entry name" value="AdoMet_MTases"/>
    <property type="match status" value="1"/>
</dbReference>
<proteinExistence type="predicted"/>
<reference evidence="2" key="1">
    <citation type="submission" date="2020-10" db="EMBL/GenBank/DDBJ databases">
        <authorList>
            <person name="Kadnikov V."/>
            <person name="Beletsky A.V."/>
            <person name="Mardanov A.V."/>
            <person name="Karnachuk O.V."/>
            <person name="Ravin N.V."/>
        </authorList>
    </citation>
    <scope>NUCLEOTIDE SEQUENCE</scope>
    <source>
        <strain evidence="2">Bu02</strain>
    </source>
</reference>
<dbReference type="SUPFAM" id="SSF53335">
    <property type="entry name" value="S-adenosyl-L-methionine-dependent methyltransferases"/>
    <property type="match status" value="1"/>
</dbReference>
<dbReference type="InterPro" id="IPR029063">
    <property type="entry name" value="SAM-dependent_MTases_sf"/>
</dbReference>
<dbReference type="EMBL" id="CP062796">
    <property type="protein sequence ID" value="QUL98756.1"/>
    <property type="molecule type" value="Genomic_DNA"/>
</dbReference>
<sequence>MRLTAQIKIGYYPTPDVVVNLIRPMLEFPSQEFPVLDPCCGTGKALADLVAGTATVTYGIELDLGRAREADKHLNCVAKGVFEQATVAKNAFSLVLLNPPYDADTSNFETRRKEYTFLRETTPLLVDEGILVCIVPQQRISPQIARHLDYSYEAISCWRFPPKEYRDFNQVVILAKKKKIKHPTDSSTRSVFVALTTAKESLDAAPPRRKWVVFQREKWLRFKWEFALVLL</sequence>
<gene>
    <name evidence="2" type="ORF">IMF26_01330</name>
</gene>
<evidence type="ECO:0000259" key="1">
    <source>
        <dbReference type="Pfam" id="PF19587"/>
    </source>
</evidence>
<feature type="domain" description="DUF6094" evidence="1">
    <location>
        <begin position="2"/>
        <end position="186"/>
    </location>
</feature>
<organism evidence="2">
    <name type="scientific">Candidatus Fermentithermobacillus carboniphilus</name>
    <dbReference type="NCBI Taxonomy" id="3085328"/>
    <lineage>
        <taxon>Bacteria</taxon>
        <taxon>Bacillati</taxon>
        <taxon>Bacillota</taxon>
        <taxon>Candidatus Fermentithermobacillia</taxon>
        <taxon>Candidatus Fermentithermobacillales</taxon>
        <taxon>Candidatus Fermentithermobacillaceae</taxon>
        <taxon>Candidatus Fermentithermobacillus</taxon>
    </lineage>
</organism>
<dbReference type="GO" id="GO:0032259">
    <property type="term" value="P:methylation"/>
    <property type="evidence" value="ECO:0007669"/>
    <property type="project" value="UniProtKB-KW"/>
</dbReference>
<name>A0AAT9LCB8_9FIRM</name>
<keyword evidence="2" id="KW-0808">Transferase</keyword>
<accession>A0AAT9LCB8</accession>